<accession>A0A9P1I2Q3</accession>
<dbReference type="EC" id="2.6.1.1" evidence="7"/>
<dbReference type="NCBIfam" id="NF006719">
    <property type="entry name" value="PRK09257.1"/>
    <property type="match status" value="1"/>
</dbReference>
<comment type="subunit">
    <text evidence="3 7">Homodimer.</text>
</comment>
<evidence type="ECO:0000256" key="6">
    <source>
        <dbReference type="ARBA" id="ARBA00022898"/>
    </source>
</evidence>
<gene>
    <name evidence="9" type="ORF">CAMP_LOCUS273</name>
</gene>
<evidence type="ECO:0000313" key="10">
    <source>
        <dbReference type="Proteomes" id="UP001152747"/>
    </source>
</evidence>
<dbReference type="PANTHER" id="PTHR11879:SF4">
    <property type="entry name" value="ASPARTATE AMINOTRANSFERASE"/>
    <property type="match status" value="1"/>
</dbReference>
<organism evidence="9 10">
    <name type="scientific">Caenorhabditis angaria</name>
    <dbReference type="NCBI Taxonomy" id="860376"/>
    <lineage>
        <taxon>Eukaryota</taxon>
        <taxon>Metazoa</taxon>
        <taxon>Ecdysozoa</taxon>
        <taxon>Nematoda</taxon>
        <taxon>Chromadorea</taxon>
        <taxon>Rhabditida</taxon>
        <taxon>Rhabditina</taxon>
        <taxon>Rhabditomorpha</taxon>
        <taxon>Rhabditoidea</taxon>
        <taxon>Rhabditidae</taxon>
        <taxon>Peloderinae</taxon>
        <taxon>Caenorhabditis</taxon>
    </lineage>
</organism>
<sequence>MVLKSVREAEKQIFDAEMDKEYPPITGYPEYNKLVAELIFGETSEALKSKRIFTTQSISGSGGLRVGAAFLYKYLPKKVMYYPQPTWGNHVPLFTAANFEMRPYRYLDPKTMTIDEIGMLDDIANIPAGCAILLHVSAHNPTGLDPTKEQWKKLSTVIKETGIFPFFDLAYQGFATGDLDEDAWPVRHFVEEGHKMLVAQSFAKNMGLYAERAGSCSLVSDTEESAVRMGTHMRRVVRFMYSVNPVYGARIVIAILSNPQLKAKWMIELKEMANRIRFMRFALRTGLEREGSKRNWEHITNQIGMFCYTGLSEEQVTKLAKDYGIYMLISGRASMAGVNSKNINKLVKSIIEVTS</sequence>
<proteinExistence type="inferred from homology"/>
<evidence type="ECO:0000256" key="5">
    <source>
        <dbReference type="ARBA" id="ARBA00022679"/>
    </source>
</evidence>
<comment type="miscellaneous">
    <text evidence="7">In eukaryotes there are cytoplasmic, mitochondrial and chloroplastic isozymes.</text>
</comment>
<dbReference type="GO" id="GO:0005739">
    <property type="term" value="C:mitochondrion"/>
    <property type="evidence" value="ECO:0007669"/>
    <property type="project" value="TreeGrafter"/>
</dbReference>
<protein>
    <recommendedName>
        <fullName evidence="7">Aspartate aminotransferase</fullName>
        <ecNumber evidence="7">2.6.1.1</ecNumber>
    </recommendedName>
</protein>
<dbReference type="GO" id="GO:0030170">
    <property type="term" value="F:pyridoxal phosphate binding"/>
    <property type="evidence" value="ECO:0007669"/>
    <property type="project" value="InterPro"/>
</dbReference>
<reference evidence="9" key="1">
    <citation type="submission" date="2022-11" db="EMBL/GenBank/DDBJ databases">
        <authorList>
            <person name="Kikuchi T."/>
        </authorList>
    </citation>
    <scope>NUCLEOTIDE SEQUENCE</scope>
    <source>
        <strain evidence="9">PS1010</strain>
    </source>
</reference>
<keyword evidence="10" id="KW-1185">Reference proteome</keyword>
<dbReference type="Gene3D" id="3.40.640.10">
    <property type="entry name" value="Type I PLP-dependent aspartate aminotransferase-like (Major domain)"/>
    <property type="match status" value="1"/>
</dbReference>
<dbReference type="InterPro" id="IPR015421">
    <property type="entry name" value="PyrdxlP-dep_Trfase_major"/>
</dbReference>
<dbReference type="AlphaFoldDB" id="A0A9P1I2Q3"/>
<evidence type="ECO:0000256" key="3">
    <source>
        <dbReference type="ARBA" id="ARBA00011738"/>
    </source>
</evidence>
<dbReference type="PANTHER" id="PTHR11879">
    <property type="entry name" value="ASPARTATE AMINOTRANSFERASE"/>
    <property type="match status" value="1"/>
</dbReference>
<keyword evidence="5 7" id="KW-0808">Transferase</keyword>
<dbReference type="PRINTS" id="PR00799">
    <property type="entry name" value="TRANSAMINASE"/>
</dbReference>
<evidence type="ECO:0000256" key="4">
    <source>
        <dbReference type="ARBA" id="ARBA00022576"/>
    </source>
</evidence>
<evidence type="ECO:0000256" key="1">
    <source>
        <dbReference type="ARBA" id="ARBA00001933"/>
    </source>
</evidence>
<dbReference type="EMBL" id="CANHGI010000001">
    <property type="protein sequence ID" value="CAI5437636.1"/>
    <property type="molecule type" value="Genomic_DNA"/>
</dbReference>
<dbReference type="FunFam" id="3.40.640.10:FF:000066">
    <property type="entry name" value="Aspartate aminotransferase"/>
    <property type="match status" value="1"/>
</dbReference>
<keyword evidence="6" id="KW-0663">Pyridoxal phosphate</keyword>
<feature type="domain" description="Aminotransferase class I/classII large" evidence="8">
    <location>
        <begin position="3"/>
        <end position="350"/>
    </location>
</feature>
<comment type="caution">
    <text evidence="9">The sequence shown here is derived from an EMBL/GenBank/DDBJ whole genome shotgun (WGS) entry which is preliminary data.</text>
</comment>
<evidence type="ECO:0000256" key="2">
    <source>
        <dbReference type="ARBA" id="ARBA00007441"/>
    </source>
</evidence>
<dbReference type="OrthoDB" id="6752799at2759"/>
<dbReference type="PROSITE" id="PS00105">
    <property type="entry name" value="AA_TRANSFER_CLASS_1"/>
    <property type="match status" value="1"/>
</dbReference>
<dbReference type="GO" id="GO:0006533">
    <property type="term" value="P:L-aspartate catabolic process"/>
    <property type="evidence" value="ECO:0007669"/>
    <property type="project" value="TreeGrafter"/>
</dbReference>
<dbReference type="InterPro" id="IPR004838">
    <property type="entry name" value="NHTrfase_class1_PyrdxlP-BS"/>
</dbReference>
<dbReference type="InterPro" id="IPR015424">
    <property type="entry name" value="PyrdxlP-dep_Trfase"/>
</dbReference>
<comment type="cofactor">
    <cofactor evidence="1">
        <name>pyridoxal 5'-phosphate</name>
        <dbReference type="ChEBI" id="CHEBI:597326"/>
    </cofactor>
</comment>
<dbReference type="InterPro" id="IPR004839">
    <property type="entry name" value="Aminotransferase_I/II_large"/>
</dbReference>
<dbReference type="InterPro" id="IPR015422">
    <property type="entry name" value="PyrdxlP-dep_Trfase_small"/>
</dbReference>
<dbReference type="Gene3D" id="3.90.1150.10">
    <property type="entry name" value="Aspartate Aminotransferase, domain 1"/>
    <property type="match status" value="1"/>
</dbReference>
<comment type="similarity">
    <text evidence="2">Belongs to the class-I pyridoxal-phosphate-dependent aminotransferase family.</text>
</comment>
<dbReference type="InterPro" id="IPR000796">
    <property type="entry name" value="Asp_trans"/>
</dbReference>
<name>A0A9P1I2Q3_9PELO</name>
<dbReference type="Proteomes" id="UP001152747">
    <property type="component" value="Unassembled WGS sequence"/>
</dbReference>
<evidence type="ECO:0000259" key="8">
    <source>
        <dbReference type="Pfam" id="PF00155"/>
    </source>
</evidence>
<evidence type="ECO:0000313" key="9">
    <source>
        <dbReference type="EMBL" id="CAI5437636.1"/>
    </source>
</evidence>
<dbReference type="CDD" id="cd00609">
    <property type="entry name" value="AAT_like"/>
    <property type="match status" value="1"/>
</dbReference>
<comment type="catalytic activity">
    <reaction evidence="7">
        <text>L-aspartate + 2-oxoglutarate = oxaloacetate + L-glutamate</text>
        <dbReference type="Rhea" id="RHEA:21824"/>
        <dbReference type="ChEBI" id="CHEBI:16452"/>
        <dbReference type="ChEBI" id="CHEBI:16810"/>
        <dbReference type="ChEBI" id="CHEBI:29985"/>
        <dbReference type="ChEBI" id="CHEBI:29991"/>
        <dbReference type="EC" id="2.6.1.1"/>
    </reaction>
</comment>
<dbReference type="Pfam" id="PF00155">
    <property type="entry name" value="Aminotran_1_2"/>
    <property type="match status" value="1"/>
</dbReference>
<keyword evidence="4 7" id="KW-0032">Aminotransferase</keyword>
<dbReference type="SUPFAM" id="SSF53383">
    <property type="entry name" value="PLP-dependent transferases"/>
    <property type="match status" value="1"/>
</dbReference>
<dbReference type="GO" id="GO:0004069">
    <property type="term" value="F:L-aspartate:2-oxoglutarate aminotransferase activity"/>
    <property type="evidence" value="ECO:0007669"/>
    <property type="project" value="UniProtKB-EC"/>
</dbReference>
<evidence type="ECO:0000256" key="7">
    <source>
        <dbReference type="RuleBase" id="RU000480"/>
    </source>
</evidence>